<gene>
    <name evidence="3" type="ORF">R3P38DRAFT_543096</name>
</gene>
<dbReference type="CDD" id="cd20557">
    <property type="entry name" value="CYCLIN_ScPCL1-like"/>
    <property type="match status" value="1"/>
</dbReference>
<keyword evidence="4" id="KW-1185">Reference proteome</keyword>
<evidence type="ECO:0000313" key="3">
    <source>
        <dbReference type="EMBL" id="KAK7038319.1"/>
    </source>
</evidence>
<sequence>MAVSGSARPQLPKLSHAGHTKSLQSAAQLGVIAKRNYKSQQRYTDNSELVNWRPSPVHPASLVDPAVHPPALLQLVDIKLDRYVIDYVVERVSEAVEYSLSRSSSHRPQAPSPYTAKFTSFASTVLSRGGVPVPTLLVALVYIARARSHLTIVVEKWARECVFLGAIIVASKYTQDSTLKNVHWALCSGVFGKKDVGRIEREFLEVLAWELSVRQADLMAHHQGLIGAAAKAYLASRVTVPVPVPQDAPPRYQTYLSPPAYTRTRQQHLTLPELDPSSSPQSSIESLSPGPRTPSPYPHARSRTPAYAYQEPQHPPGILHRAAADFHPGVKQPQLTVNGKELEWPHADNANANIVYARVPR</sequence>
<evidence type="ECO:0000256" key="1">
    <source>
        <dbReference type="SAM" id="MobiDB-lite"/>
    </source>
</evidence>
<dbReference type="GO" id="GO:0000307">
    <property type="term" value="C:cyclin-dependent protein kinase holoenzyme complex"/>
    <property type="evidence" value="ECO:0007669"/>
    <property type="project" value="TreeGrafter"/>
</dbReference>
<name>A0AAW0CHH9_9AGAR</name>
<feature type="domain" description="Cyclin N-terminal" evidence="2">
    <location>
        <begin position="132"/>
        <end position="212"/>
    </location>
</feature>
<dbReference type="PANTHER" id="PTHR15615">
    <property type="match status" value="1"/>
</dbReference>
<dbReference type="Gene3D" id="1.10.472.10">
    <property type="entry name" value="Cyclin-like"/>
    <property type="match status" value="1"/>
</dbReference>
<evidence type="ECO:0000259" key="2">
    <source>
        <dbReference type="Pfam" id="PF00134"/>
    </source>
</evidence>
<proteinExistence type="predicted"/>
<reference evidence="3 4" key="1">
    <citation type="journal article" date="2024" name="J Genomics">
        <title>Draft genome sequencing and assembly of Favolaschia claudopus CIRM-BRFM 2984 isolated from oak limbs.</title>
        <authorList>
            <person name="Navarro D."/>
            <person name="Drula E."/>
            <person name="Chaduli D."/>
            <person name="Cazenave R."/>
            <person name="Ahrendt S."/>
            <person name="Wang J."/>
            <person name="Lipzen A."/>
            <person name="Daum C."/>
            <person name="Barry K."/>
            <person name="Grigoriev I.V."/>
            <person name="Favel A."/>
            <person name="Rosso M.N."/>
            <person name="Martin F."/>
        </authorList>
    </citation>
    <scope>NUCLEOTIDE SEQUENCE [LARGE SCALE GENOMIC DNA]</scope>
    <source>
        <strain evidence="3 4">CIRM-BRFM 2984</strain>
    </source>
</reference>
<organism evidence="3 4">
    <name type="scientific">Favolaschia claudopus</name>
    <dbReference type="NCBI Taxonomy" id="2862362"/>
    <lineage>
        <taxon>Eukaryota</taxon>
        <taxon>Fungi</taxon>
        <taxon>Dikarya</taxon>
        <taxon>Basidiomycota</taxon>
        <taxon>Agaricomycotina</taxon>
        <taxon>Agaricomycetes</taxon>
        <taxon>Agaricomycetidae</taxon>
        <taxon>Agaricales</taxon>
        <taxon>Marasmiineae</taxon>
        <taxon>Mycenaceae</taxon>
        <taxon>Favolaschia</taxon>
    </lineage>
</organism>
<dbReference type="GO" id="GO:0019901">
    <property type="term" value="F:protein kinase binding"/>
    <property type="evidence" value="ECO:0007669"/>
    <property type="project" value="InterPro"/>
</dbReference>
<dbReference type="EMBL" id="JAWWNJ010000017">
    <property type="protein sequence ID" value="KAK7038319.1"/>
    <property type="molecule type" value="Genomic_DNA"/>
</dbReference>
<dbReference type="Proteomes" id="UP001362999">
    <property type="component" value="Unassembled WGS sequence"/>
</dbReference>
<comment type="caution">
    <text evidence="3">The sequence shown here is derived from an EMBL/GenBank/DDBJ whole genome shotgun (WGS) entry which is preliminary data.</text>
</comment>
<dbReference type="PANTHER" id="PTHR15615:SF10">
    <property type="entry name" value="PHO85 CYCLIN-2-RELATED"/>
    <property type="match status" value="1"/>
</dbReference>
<feature type="region of interest" description="Disordered" evidence="1">
    <location>
        <begin position="271"/>
        <end position="302"/>
    </location>
</feature>
<dbReference type="SUPFAM" id="SSF47954">
    <property type="entry name" value="Cyclin-like"/>
    <property type="match status" value="1"/>
</dbReference>
<protein>
    <recommendedName>
        <fullName evidence="2">Cyclin N-terminal domain-containing protein</fullName>
    </recommendedName>
</protein>
<dbReference type="InterPro" id="IPR013922">
    <property type="entry name" value="Cyclin_PHO80-like"/>
</dbReference>
<dbReference type="InterPro" id="IPR036915">
    <property type="entry name" value="Cyclin-like_sf"/>
</dbReference>
<dbReference type="AlphaFoldDB" id="A0AAW0CHH9"/>
<accession>A0AAW0CHH9</accession>
<dbReference type="GO" id="GO:0005634">
    <property type="term" value="C:nucleus"/>
    <property type="evidence" value="ECO:0007669"/>
    <property type="project" value="TreeGrafter"/>
</dbReference>
<evidence type="ECO:0000313" key="4">
    <source>
        <dbReference type="Proteomes" id="UP001362999"/>
    </source>
</evidence>
<dbReference type="InterPro" id="IPR006671">
    <property type="entry name" value="Cyclin_N"/>
</dbReference>
<dbReference type="GO" id="GO:0016538">
    <property type="term" value="F:cyclin-dependent protein serine/threonine kinase regulator activity"/>
    <property type="evidence" value="ECO:0007669"/>
    <property type="project" value="TreeGrafter"/>
</dbReference>
<feature type="compositionally biased region" description="Low complexity" evidence="1">
    <location>
        <begin position="271"/>
        <end position="289"/>
    </location>
</feature>
<dbReference type="Pfam" id="PF00134">
    <property type="entry name" value="Cyclin_N"/>
    <property type="match status" value="1"/>
</dbReference>